<dbReference type="Pfam" id="PF00643">
    <property type="entry name" value="zf-B_box"/>
    <property type="match status" value="1"/>
</dbReference>
<protein>
    <recommendedName>
        <fullName evidence="2">B box-type domain-containing protein</fullName>
    </recommendedName>
</protein>
<evidence type="ECO:0000313" key="3">
    <source>
        <dbReference type="EMBL" id="WAR11045.1"/>
    </source>
</evidence>
<accession>A0ABY7EM20</accession>
<keyword evidence="4" id="KW-1185">Reference proteome</keyword>
<dbReference type="PROSITE" id="PS50119">
    <property type="entry name" value="ZF_BBOX"/>
    <property type="match status" value="1"/>
</dbReference>
<evidence type="ECO:0000259" key="2">
    <source>
        <dbReference type="PROSITE" id="PS50119"/>
    </source>
</evidence>
<dbReference type="Proteomes" id="UP001164746">
    <property type="component" value="Chromosome 7"/>
</dbReference>
<keyword evidence="1" id="KW-0479">Metal-binding</keyword>
<gene>
    <name evidence="3" type="ORF">MAR_036121</name>
</gene>
<dbReference type="SUPFAM" id="SSF57845">
    <property type="entry name" value="B-box zinc-binding domain"/>
    <property type="match status" value="1"/>
</dbReference>
<sequence>MASKLPECELCCKEQAVGCCNTCGNIGESCFGIHNTGKLFQTHIRKMYETDGYHPKRIMFDITEDMCIRHPNERASLFCKKDDSMICGRCLHSDHLSCGNEVVDLSQECKQFDNEQTNIMTAVLNEIKDERRKGLTSRKKETRKELIEELIQAKLDKDKAETV</sequence>
<dbReference type="Gene3D" id="3.30.160.60">
    <property type="entry name" value="Classic Zinc Finger"/>
    <property type="match status" value="1"/>
</dbReference>
<name>A0ABY7EM20_MYAAR</name>
<feature type="non-terminal residue" evidence="3">
    <location>
        <position position="163"/>
    </location>
</feature>
<dbReference type="CDD" id="cd19756">
    <property type="entry name" value="Bbox2"/>
    <property type="match status" value="1"/>
</dbReference>
<evidence type="ECO:0000313" key="4">
    <source>
        <dbReference type="Proteomes" id="UP001164746"/>
    </source>
</evidence>
<keyword evidence="1" id="KW-0862">Zinc</keyword>
<organism evidence="3 4">
    <name type="scientific">Mya arenaria</name>
    <name type="common">Soft-shell clam</name>
    <dbReference type="NCBI Taxonomy" id="6604"/>
    <lineage>
        <taxon>Eukaryota</taxon>
        <taxon>Metazoa</taxon>
        <taxon>Spiralia</taxon>
        <taxon>Lophotrochozoa</taxon>
        <taxon>Mollusca</taxon>
        <taxon>Bivalvia</taxon>
        <taxon>Autobranchia</taxon>
        <taxon>Heteroconchia</taxon>
        <taxon>Euheterodonta</taxon>
        <taxon>Imparidentia</taxon>
        <taxon>Neoheterodontei</taxon>
        <taxon>Myida</taxon>
        <taxon>Myoidea</taxon>
        <taxon>Myidae</taxon>
        <taxon>Mya</taxon>
    </lineage>
</organism>
<keyword evidence="1" id="KW-0863">Zinc-finger</keyword>
<dbReference type="EMBL" id="CP111018">
    <property type="protein sequence ID" value="WAR11045.1"/>
    <property type="molecule type" value="Genomic_DNA"/>
</dbReference>
<dbReference type="InterPro" id="IPR000315">
    <property type="entry name" value="Znf_B-box"/>
</dbReference>
<reference evidence="3" key="1">
    <citation type="submission" date="2022-11" db="EMBL/GenBank/DDBJ databases">
        <title>Centuries of genome instability and evolution in soft-shell clam transmissible cancer (bioRxiv).</title>
        <authorList>
            <person name="Hart S.F.M."/>
            <person name="Yonemitsu M.A."/>
            <person name="Giersch R.M."/>
            <person name="Beal B.F."/>
            <person name="Arriagada G."/>
            <person name="Davis B.W."/>
            <person name="Ostrander E.A."/>
            <person name="Goff S.P."/>
            <person name="Metzger M.J."/>
        </authorList>
    </citation>
    <scope>NUCLEOTIDE SEQUENCE</scope>
    <source>
        <strain evidence="3">MELC-2E11</strain>
        <tissue evidence="3">Siphon/mantle</tissue>
    </source>
</reference>
<feature type="domain" description="B box-type" evidence="2">
    <location>
        <begin position="62"/>
        <end position="105"/>
    </location>
</feature>
<proteinExistence type="predicted"/>
<evidence type="ECO:0000256" key="1">
    <source>
        <dbReference type="PROSITE-ProRule" id="PRU00024"/>
    </source>
</evidence>